<dbReference type="AlphaFoldDB" id="A0ABD2QAU5"/>
<evidence type="ECO:0000256" key="5">
    <source>
        <dbReference type="ARBA" id="ARBA00023242"/>
    </source>
</evidence>
<dbReference type="PANTHER" id="PTHR12838">
    <property type="entry name" value="U3 SMALL NUCLEOLAR RNA-ASSOCIATED PROTEIN 11"/>
    <property type="match status" value="1"/>
</dbReference>
<evidence type="ECO:0000256" key="2">
    <source>
        <dbReference type="ARBA" id="ARBA00008105"/>
    </source>
</evidence>
<evidence type="ECO:0000313" key="7">
    <source>
        <dbReference type="EMBL" id="KAL3316674.1"/>
    </source>
</evidence>
<dbReference type="GO" id="GO:0005730">
    <property type="term" value="C:nucleolus"/>
    <property type="evidence" value="ECO:0007669"/>
    <property type="project" value="UniProtKB-SubCell"/>
</dbReference>
<dbReference type="Proteomes" id="UP001626550">
    <property type="component" value="Unassembled WGS sequence"/>
</dbReference>
<reference evidence="7 8" key="1">
    <citation type="submission" date="2024-11" db="EMBL/GenBank/DDBJ databases">
        <title>Adaptive evolution of stress response genes in parasites aligns with host niche diversity.</title>
        <authorList>
            <person name="Hahn C."/>
            <person name="Resl P."/>
        </authorList>
    </citation>
    <scope>NUCLEOTIDE SEQUENCE [LARGE SCALE GENOMIC DNA]</scope>
    <source>
        <strain evidence="7">EGGRZ-B1_66</strain>
        <tissue evidence="7">Body</tissue>
    </source>
</reference>
<feature type="non-terminal residue" evidence="7">
    <location>
        <position position="216"/>
    </location>
</feature>
<keyword evidence="4" id="KW-0698">rRNA processing</keyword>
<name>A0ABD2QAU5_9PLAT</name>
<proteinExistence type="inferred from homology"/>
<keyword evidence="7" id="KW-0687">Ribonucleoprotein</keyword>
<comment type="subcellular location">
    <subcellularLocation>
        <location evidence="1">Nucleus</location>
        <location evidence="1">Nucleolus</location>
    </subcellularLocation>
</comment>
<dbReference type="PIRSF" id="PIRSF015952">
    <property type="entry name" value="U3snoRNP11"/>
    <property type="match status" value="1"/>
</dbReference>
<feature type="compositionally biased region" description="Basic residues" evidence="6">
    <location>
        <begin position="9"/>
        <end position="18"/>
    </location>
</feature>
<dbReference type="EMBL" id="JBJKFK010000500">
    <property type="protein sequence ID" value="KAL3316674.1"/>
    <property type="molecule type" value="Genomic_DNA"/>
</dbReference>
<comment type="caution">
    <text evidence="7">The sequence shown here is derived from an EMBL/GenBank/DDBJ whole genome shotgun (WGS) entry which is preliminary data.</text>
</comment>
<evidence type="ECO:0000256" key="3">
    <source>
        <dbReference type="ARBA" id="ARBA00020121"/>
    </source>
</evidence>
<evidence type="ECO:0000256" key="1">
    <source>
        <dbReference type="ARBA" id="ARBA00004604"/>
    </source>
</evidence>
<organism evidence="7 8">
    <name type="scientific">Cichlidogyrus casuarinus</name>
    <dbReference type="NCBI Taxonomy" id="1844966"/>
    <lineage>
        <taxon>Eukaryota</taxon>
        <taxon>Metazoa</taxon>
        <taxon>Spiralia</taxon>
        <taxon>Lophotrochozoa</taxon>
        <taxon>Platyhelminthes</taxon>
        <taxon>Monogenea</taxon>
        <taxon>Monopisthocotylea</taxon>
        <taxon>Dactylogyridea</taxon>
        <taxon>Ancyrocephalidae</taxon>
        <taxon>Cichlidogyrus</taxon>
    </lineage>
</organism>
<accession>A0ABD2QAU5</accession>
<evidence type="ECO:0000256" key="4">
    <source>
        <dbReference type="ARBA" id="ARBA00022552"/>
    </source>
</evidence>
<gene>
    <name evidence="7" type="primary">UTP11L</name>
    <name evidence="7" type="ORF">Ciccas_004667</name>
</gene>
<keyword evidence="8" id="KW-1185">Reference proteome</keyword>
<comment type="similarity">
    <text evidence="2">Belongs to the UTP11 family.</text>
</comment>
<keyword evidence="5" id="KW-0539">Nucleus</keyword>
<dbReference type="GO" id="GO:1990904">
    <property type="term" value="C:ribonucleoprotein complex"/>
    <property type="evidence" value="ECO:0007669"/>
    <property type="project" value="UniProtKB-KW"/>
</dbReference>
<evidence type="ECO:0000313" key="8">
    <source>
        <dbReference type="Proteomes" id="UP001626550"/>
    </source>
</evidence>
<dbReference type="Pfam" id="PF03998">
    <property type="entry name" value="Utp11"/>
    <property type="match status" value="1"/>
</dbReference>
<dbReference type="PANTHER" id="PTHR12838:SF0">
    <property type="entry name" value="U3 SMALL NUCLEOLAR RNA-ASSOCIATED PROTEIN 11-RELATED"/>
    <property type="match status" value="1"/>
</dbReference>
<feature type="region of interest" description="Disordered" evidence="6">
    <location>
        <begin position="1"/>
        <end position="27"/>
    </location>
</feature>
<sequence length="216" mass="25437">MPFASFKNIQKRNARVHKERAQPQNRKKFGILPKKTDFIKRSRDYQAKESKLRELRIKSMMKNPDEFYFSMNNANFDKELGHIPLNCVVEKTDQEMQPILKMDIEKLKIEIQSEKAKIAQLRERFNLGFANASTHTVFVENDAEYEKAVKRQNNFQPISKKLKKADSQRIALEKEAGYTELGSREKRLEQLDLALKRRMAKQQEIIFKNEIVSSTE</sequence>
<evidence type="ECO:0000256" key="6">
    <source>
        <dbReference type="SAM" id="MobiDB-lite"/>
    </source>
</evidence>
<dbReference type="GO" id="GO:0006364">
    <property type="term" value="P:rRNA processing"/>
    <property type="evidence" value="ECO:0007669"/>
    <property type="project" value="UniProtKB-KW"/>
</dbReference>
<dbReference type="InterPro" id="IPR007144">
    <property type="entry name" value="SSU_processome_Utp11"/>
</dbReference>
<protein>
    <recommendedName>
        <fullName evidence="3">Probable U3 small nucleolar RNA-associated protein 11</fullName>
    </recommendedName>
</protein>